<dbReference type="Pfam" id="PF02754">
    <property type="entry name" value="CCG"/>
    <property type="match status" value="2"/>
</dbReference>
<keyword evidence="2" id="KW-1185">Reference proteome</keyword>
<dbReference type="EMBL" id="MASW01000001">
    <property type="protein sequence ID" value="PXY31325.1"/>
    <property type="molecule type" value="Genomic_DNA"/>
</dbReference>
<dbReference type="InterPro" id="IPR004017">
    <property type="entry name" value="Cys_rich_dom"/>
</dbReference>
<evidence type="ECO:0000313" key="2">
    <source>
        <dbReference type="Proteomes" id="UP000249915"/>
    </source>
</evidence>
<gene>
    <name evidence="1" type="ORF">BAY60_02715</name>
</gene>
<proteinExistence type="predicted"/>
<dbReference type="RefSeq" id="WP_112279358.1">
    <property type="nucleotide sequence ID" value="NZ_MASW01000001.1"/>
</dbReference>
<name>A0A2V4B7G6_9PSEU</name>
<protein>
    <submittedName>
        <fullName evidence="1">Fe-S oxidoreductase</fullName>
    </submittedName>
</protein>
<sequence>MSRPRVALFATCLTDTLYPDTAKAMLRLLERLGCEVDFPQEQTCCGQLHFNTGYPGYARPLARDYARIFDGYDYVVAPSGSCGGMVREIHPGLCGPSLAVERTYELSEFLVDVLGVEDVGAYFPYRVTYHPTCHSLRMLGVGEKPLRLLRAVTGLELVELPQAEQCCGFGGTFALKNAETSTAMLADKMRSVQDTAAQVLTAGDNSCLMHIGGGLSRLRTGVRTVHLAEILASTKEEPWAPATP</sequence>
<dbReference type="PANTHER" id="PTHR30296">
    <property type="entry name" value="UNCHARACTERIZED PROTEIN YKGE"/>
    <property type="match status" value="1"/>
</dbReference>
<dbReference type="PANTHER" id="PTHR30296:SF0">
    <property type="entry name" value="LACTATE UTILIZATION PROTEIN A"/>
    <property type="match status" value="1"/>
</dbReference>
<dbReference type="Proteomes" id="UP000249915">
    <property type="component" value="Unassembled WGS sequence"/>
</dbReference>
<dbReference type="GO" id="GO:0016491">
    <property type="term" value="F:oxidoreductase activity"/>
    <property type="evidence" value="ECO:0007669"/>
    <property type="project" value="UniProtKB-ARBA"/>
</dbReference>
<comment type="caution">
    <text evidence="1">The sequence shown here is derived from an EMBL/GenBank/DDBJ whole genome shotgun (WGS) entry which is preliminary data.</text>
</comment>
<organism evidence="1 2">
    <name type="scientific">Prauserella muralis</name>
    <dbReference type="NCBI Taxonomy" id="588067"/>
    <lineage>
        <taxon>Bacteria</taxon>
        <taxon>Bacillati</taxon>
        <taxon>Actinomycetota</taxon>
        <taxon>Actinomycetes</taxon>
        <taxon>Pseudonocardiales</taxon>
        <taxon>Pseudonocardiaceae</taxon>
        <taxon>Prauserella</taxon>
    </lineage>
</organism>
<reference evidence="1 2" key="1">
    <citation type="submission" date="2016-07" db="EMBL/GenBank/DDBJ databases">
        <title>Draft genome sequence of Prauserella muralis DSM 45305, isolated from a mould-covered wall in an indoor environment.</title>
        <authorList>
            <person name="Ruckert C."/>
            <person name="Albersmeier A."/>
            <person name="Jiang C.-L."/>
            <person name="Jiang Y."/>
            <person name="Kalinowski J."/>
            <person name="Schneider O."/>
            <person name="Winkler A."/>
            <person name="Zotchev S.B."/>
        </authorList>
    </citation>
    <scope>NUCLEOTIDE SEQUENCE [LARGE SCALE GENOMIC DNA]</scope>
    <source>
        <strain evidence="1 2">DSM 45305</strain>
    </source>
</reference>
<evidence type="ECO:0000313" key="1">
    <source>
        <dbReference type="EMBL" id="PXY31325.1"/>
    </source>
</evidence>
<dbReference type="AlphaFoldDB" id="A0A2V4B7G6"/>
<dbReference type="OrthoDB" id="9770306at2"/>
<dbReference type="GO" id="GO:0005829">
    <property type="term" value="C:cytosol"/>
    <property type="evidence" value="ECO:0007669"/>
    <property type="project" value="TreeGrafter"/>
</dbReference>
<accession>A0A2V4B7G6</accession>